<dbReference type="PANTHER" id="PTHR22997">
    <property type="entry name" value="PIH1 DOMAIN-CONTAINING PROTEIN 1"/>
    <property type="match status" value="1"/>
</dbReference>
<evidence type="ECO:0000259" key="4">
    <source>
        <dbReference type="Pfam" id="PF18201"/>
    </source>
</evidence>
<dbReference type="GO" id="GO:0006364">
    <property type="term" value="P:rRNA processing"/>
    <property type="evidence" value="ECO:0007669"/>
    <property type="project" value="TreeGrafter"/>
</dbReference>
<dbReference type="PANTHER" id="PTHR22997:SF6">
    <property type="entry name" value="PIH1 DOMAIN-CONTAINING PROTEIN 2"/>
    <property type="match status" value="1"/>
</dbReference>
<name>A0A0B7A7Y4_9EUPU</name>
<dbReference type="EMBL" id="HACG01029906">
    <property type="protein sequence ID" value="CEK76771.1"/>
    <property type="molecule type" value="Transcribed_RNA"/>
</dbReference>
<dbReference type="Pfam" id="PF08190">
    <property type="entry name" value="PIH1"/>
    <property type="match status" value="1"/>
</dbReference>
<dbReference type="GO" id="GO:0005737">
    <property type="term" value="C:cytoplasm"/>
    <property type="evidence" value="ECO:0007669"/>
    <property type="project" value="TreeGrafter"/>
</dbReference>
<evidence type="ECO:0000256" key="2">
    <source>
        <dbReference type="ARBA" id="ARBA00040541"/>
    </source>
</evidence>
<dbReference type="InterPro" id="IPR050734">
    <property type="entry name" value="PIH1/Kintoun_subfamily"/>
</dbReference>
<sequence>MENVKTEALSAQAQQLWSMLDDMSENNPTAYKKFIQQQMKEAKEHMSPPESHMCVQVTLLSKTAKPLFINFCSWKHVPEPKSSEDPVPVVGTPISQEKDDTGSFSLVSVAFNPRVLEKYGRHAKNHVDGDTLVQLALDYIEHEQKVKVTRTYVVLPIDTPHKGDINLVRLYFSKLSNKNGQGFEKQMGDLENTFGPLTSHEKDSLLSQLSRITEDSSNGTSGFQTDNSHGVLPEIKLTGISNTPSKKGLIEEINDNKIQTPKYSLETCESEMRRQLVLKVDLPGVKSVSECQLDISEDDVMLKVPGHYELKVKLPNLIDDDQAIAKFSKKLSVLTLTMPART</sequence>
<feature type="domain" description="PIH1 N-terminal" evidence="3">
    <location>
        <begin position="27"/>
        <end position="167"/>
    </location>
</feature>
<dbReference type="InterPro" id="IPR041442">
    <property type="entry name" value="PIH1D1/2/3_CS-like"/>
</dbReference>
<dbReference type="GO" id="GO:1990904">
    <property type="term" value="C:ribonucleoprotein complex"/>
    <property type="evidence" value="ECO:0007669"/>
    <property type="project" value="TreeGrafter"/>
</dbReference>
<dbReference type="AlphaFoldDB" id="A0A0B7A7Y4"/>
<dbReference type="Pfam" id="PF18201">
    <property type="entry name" value="PIH1_CS"/>
    <property type="match status" value="1"/>
</dbReference>
<proteinExistence type="inferred from homology"/>
<evidence type="ECO:0000256" key="1">
    <source>
        <dbReference type="ARBA" id="ARBA00008511"/>
    </source>
</evidence>
<dbReference type="CDD" id="cd00298">
    <property type="entry name" value="ACD_sHsps_p23-like"/>
    <property type="match status" value="1"/>
</dbReference>
<dbReference type="GO" id="GO:0097255">
    <property type="term" value="C:R2TP complex"/>
    <property type="evidence" value="ECO:0007669"/>
    <property type="project" value="TreeGrafter"/>
</dbReference>
<feature type="domain" description="PIH1D1/2/3 CS-like" evidence="4">
    <location>
        <begin position="262"/>
        <end position="339"/>
    </location>
</feature>
<organism evidence="6">
    <name type="scientific">Arion vulgaris</name>
    <dbReference type="NCBI Taxonomy" id="1028688"/>
    <lineage>
        <taxon>Eukaryota</taxon>
        <taxon>Metazoa</taxon>
        <taxon>Spiralia</taxon>
        <taxon>Lophotrochozoa</taxon>
        <taxon>Mollusca</taxon>
        <taxon>Gastropoda</taxon>
        <taxon>Heterobranchia</taxon>
        <taxon>Euthyneura</taxon>
        <taxon>Panpulmonata</taxon>
        <taxon>Eupulmonata</taxon>
        <taxon>Stylommatophora</taxon>
        <taxon>Helicina</taxon>
        <taxon>Arionoidea</taxon>
        <taxon>Arionidae</taxon>
        <taxon>Arion</taxon>
    </lineage>
</organism>
<dbReference type="InterPro" id="IPR012981">
    <property type="entry name" value="PIH1_N"/>
</dbReference>
<evidence type="ECO:0000259" key="3">
    <source>
        <dbReference type="Pfam" id="PF08190"/>
    </source>
</evidence>
<accession>A0A0B7A7Y4</accession>
<reference evidence="6" key="1">
    <citation type="submission" date="2014-12" db="EMBL/GenBank/DDBJ databases">
        <title>Insight into the proteome of Arion vulgaris.</title>
        <authorList>
            <person name="Aradska J."/>
            <person name="Bulat T."/>
            <person name="Smidak R."/>
            <person name="Sarate P."/>
            <person name="Gangsoo J."/>
            <person name="Sialana F."/>
            <person name="Bilban M."/>
            <person name="Lubec G."/>
        </authorList>
    </citation>
    <scope>NUCLEOTIDE SEQUENCE</scope>
    <source>
        <tissue evidence="6">Skin</tissue>
    </source>
</reference>
<evidence type="ECO:0000313" key="5">
    <source>
        <dbReference type="EMBL" id="CEK76771.1"/>
    </source>
</evidence>
<dbReference type="EMBL" id="HACG01029907">
    <property type="protein sequence ID" value="CEK76772.1"/>
    <property type="molecule type" value="Transcribed_RNA"/>
</dbReference>
<dbReference type="GO" id="GO:0000492">
    <property type="term" value="P:box C/D snoRNP assembly"/>
    <property type="evidence" value="ECO:0007669"/>
    <property type="project" value="TreeGrafter"/>
</dbReference>
<comment type="similarity">
    <text evidence="1">Belongs to the PIH1 family.</text>
</comment>
<evidence type="ECO:0000313" key="6">
    <source>
        <dbReference type="EMBL" id="CEK76772.1"/>
    </source>
</evidence>
<protein>
    <recommendedName>
        <fullName evidence="2">PIH1 domain-containing protein 2</fullName>
    </recommendedName>
</protein>
<gene>
    <name evidence="6" type="primary">ORF101435</name>
    <name evidence="5" type="synonym">ORF101432</name>
</gene>